<dbReference type="AlphaFoldDB" id="A0A6P1MHI2"/>
<dbReference type="GO" id="GO:0016020">
    <property type="term" value="C:membrane"/>
    <property type="evidence" value="ECO:0007669"/>
    <property type="project" value="InterPro"/>
</dbReference>
<dbReference type="KEGG" id="amic:Ami3637_14040"/>
<dbReference type="Proteomes" id="UP000463883">
    <property type="component" value="Chromosome"/>
</dbReference>
<protein>
    <submittedName>
        <fullName evidence="4">EamA family transporter</fullName>
    </submittedName>
</protein>
<evidence type="ECO:0000256" key="2">
    <source>
        <dbReference type="SAM" id="Phobius"/>
    </source>
</evidence>
<gene>
    <name evidence="4" type="ORF">Ami3637_14040</name>
</gene>
<keyword evidence="2" id="KW-0812">Transmembrane</keyword>
<feature type="transmembrane region" description="Helical" evidence="2">
    <location>
        <begin position="37"/>
        <end position="55"/>
    </location>
</feature>
<name>A0A6P1MHI2_9FIRM</name>
<dbReference type="InterPro" id="IPR000620">
    <property type="entry name" value="EamA_dom"/>
</dbReference>
<feature type="domain" description="EamA" evidence="3">
    <location>
        <begin position="7"/>
        <end position="83"/>
    </location>
</feature>
<evidence type="ECO:0000259" key="3">
    <source>
        <dbReference type="Pfam" id="PF00892"/>
    </source>
</evidence>
<comment type="similarity">
    <text evidence="1">Belongs to the EamA transporter family.</text>
</comment>
<keyword evidence="2" id="KW-0472">Membrane</keyword>
<evidence type="ECO:0000313" key="5">
    <source>
        <dbReference type="Proteomes" id="UP000463883"/>
    </source>
</evidence>
<keyword evidence="5" id="KW-1185">Reference proteome</keyword>
<accession>A0A6P1MHI2</accession>
<sequence length="99" mass="11091">MSKQVKADSMLMLVTLCWGVSYLMMDICLKEIGPLTLNAYRFLIAFFAAIILVFPKMKTVNKHTIKYSALIGLALTVVYIGATYGLCIPLYPMLDFCVL</sequence>
<organism evidence="4 5">
    <name type="scientific">Aminipila terrae</name>
    <dbReference type="NCBI Taxonomy" id="2697030"/>
    <lineage>
        <taxon>Bacteria</taxon>
        <taxon>Bacillati</taxon>
        <taxon>Bacillota</taxon>
        <taxon>Clostridia</taxon>
        <taxon>Peptostreptococcales</taxon>
        <taxon>Anaerovoracaceae</taxon>
        <taxon>Aminipila</taxon>
    </lineage>
</organism>
<evidence type="ECO:0000313" key="4">
    <source>
        <dbReference type="EMBL" id="QHI73347.1"/>
    </source>
</evidence>
<reference evidence="4 5" key="1">
    <citation type="submission" date="2020-01" db="EMBL/GenBank/DDBJ databases">
        <title>Genomic analysis of Aminipila sp. CBA3637.</title>
        <authorList>
            <person name="Kim Y.B."/>
            <person name="Roh S.W."/>
        </authorList>
    </citation>
    <scope>NUCLEOTIDE SEQUENCE [LARGE SCALE GENOMIC DNA]</scope>
    <source>
        <strain evidence="4 5">CBA3637</strain>
    </source>
</reference>
<dbReference type="EMBL" id="CP047591">
    <property type="protein sequence ID" value="QHI73347.1"/>
    <property type="molecule type" value="Genomic_DNA"/>
</dbReference>
<dbReference type="RefSeq" id="WP_162363112.1">
    <property type="nucleotide sequence ID" value="NZ_CP047591.1"/>
</dbReference>
<keyword evidence="2" id="KW-1133">Transmembrane helix</keyword>
<evidence type="ECO:0000256" key="1">
    <source>
        <dbReference type="ARBA" id="ARBA00007362"/>
    </source>
</evidence>
<proteinExistence type="inferred from homology"/>
<dbReference type="Pfam" id="PF00892">
    <property type="entry name" value="EamA"/>
    <property type="match status" value="1"/>
</dbReference>
<feature type="transmembrane region" description="Helical" evidence="2">
    <location>
        <begin position="67"/>
        <end position="91"/>
    </location>
</feature>